<evidence type="ECO:0000313" key="6">
    <source>
        <dbReference type="EMBL" id="KAK3213512.1"/>
    </source>
</evidence>
<dbReference type="InterPro" id="IPR017441">
    <property type="entry name" value="Protein_kinase_ATP_BS"/>
</dbReference>
<sequence>MLPTITCMRIPRWCWALRHLPTPAAYHSICVFGGSSREVERVEQSMCVELSDGQSTAPRARPVVDDFINHLMNHFPDPHPPESICHLLLCLGLAYQWLRHTLAGTASRSRAAPKAQHHYVASRPKLPSYRSPPHIDHARAPTPSPEPPPAAALAKSPQAILLPSSITSFPPASLTPQPKYIKHFGAHLRSAPTETLSADYMAPISGSSHSFQKLRIDTATSKPTPSAFASIRRDTHQDGPDTHRSSSPDDHRHAQAIPIRRGFQNVRANYDSAQQVAVTSSSSEGDDIEAQFRRRGKSISFNNEVTLDSGNRHAIDVPLPKSKVHPRSFDSEGSNEQHDYLEMQLRHRKSPPLPKNNSRYPLLQTTVDELAADADTESNDNVASLTSEATASPLDEVPTPQDTPSEYVLSPLPDSSSPIGFYHTSERKKRSPPRSKSYQVGEGDAILRRGSRRTSTRTGRSLSSMSPAASFLAGWKNQSPLKAPEPDDEGQGIGYDGEYIIGKQIGWGGFSFVKEVMSFENGKRVTNAVKIVRKQVQDKSELENDEIQTQFDHEVEIWRFLRHPYILPLLRVYTSDFATFCITRLNKGGTLFDLVRDMRKNKKPGLAPKLAKRYAYQLASAMRYLHHDVQVVHRDIKLENCLVDMTGPNAESEGGDVLLCDFGMADFIVSDQRDTPEPQSIGANHNIGPSGASTCIAGSLEYAAPELFTAGASIFSPAADMWAFGVVVYALLTATLPFSEGLDTRTAAKIQKGEYDVELLRSSMGAHGTAADDAIELVDGCLELDAEKRWTIHDVLECRWLDNCSRLYEDVSRSWIAE</sequence>
<proteinExistence type="predicted"/>
<evidence type="ECO:0000256" key="4">
    <source>
        <dbReference type="SAM" id="MobiDB-lite"/>
    </source>
</evidence>
<dbReference type="EMBL" id="WVTA01000004">
    <property type="protein sequence ID" value="KAK3213512.1"/>
    <property type="molecule type" value="Genomic_DNA"/>
</dbReference>
<dbReference type="AlphaFoldDB" id="A0AAN6M3K7"/>
<gene>
    <name evidence="6" type="ORF">GRF29_28g169975</name>
</gene>
<keyword evidence="1 3" id="KW-0547">Nucleotide-binding</keyword>
<dbReference type="PANTHER" id="PTHR24346:SF76">
    <property type="entry name" value="NON-SPECIFIC SERINE_THREONINE PROTEIN KINASE"/>
    <property type="match status" value="1"/>
</dbReference>
<dbReference type="SMART" id="SM00220">
    <property type="entry name" value="S_TKc"/>
    <property type="match status" value="1"/>
</dbReference>
<feature type="compositionally biased region" description="Basic and acidic residues" evidence="4">
    <location>
        <begin position="231"/>
        <end position="253"/>
    </location>
</feature>
<keyword evidence="2 3" id="KW-0067">ATP-binding</keyword>
<evidence type="ECO:0000256" key="1">
    <source>
        <dbReference type="ARBA" id="ARBA00022741"/>
    </source>
</evidence>
<dbReference type="GO" id="GO:0005524">
    <property type="term" value="F:ATP binding"/>
    <property type="evidence" value="ECO:0007669"/>
    <property type="project" value="UniProtKB-UniRule"/>
</dbReference>
<dbReference type="PROSITE" id="PS50011">
    <property type="entry name" value="PROTEIN_KINASE_DOM"/>
    <property type="match status" value="1"/>
</dbReference>
<dbReference type="GO" id="GO:0004674">
    <property type="term" value="F:protein serine/threonine kinase activity"/>
    <property type="evidence" value="ECO:0007669"/>
    <property type="project" value="TreeGrafter"/>
</dbReference>
<feature type="region of interest" description="Disordered" evidence="4">
    <location>
        <begin position="107"/>
        <end position="155"/>
    </location>
</feature>
<dbReference type="InterPro" id="IPR011009">
    <property type="entry name" value="Kinase-like_dom_sf"/>
</dbReference>
<evidence type="ECO:0000259" key="5">
    <source>
        <dbReference type="PROSITE" id="PS50011"/>
    </source>
</evidence>
<evidence type="ECO:0000256" key="3">
    <source>
        <dbReference type="PROSITE-ProRule" id="PRU10141"/>
    </source>
</evidence>
<feature type="region of interest" description="Disordered" evidence="4">
    <location>
        <begin position="220"/>
        <end position="254"/>
    </location>
</feature>
<name>A0AAN6M3K7_9PLEO</name>
<feature type="compositionally biased region" description="Polar residues" evidence="4">
    <location>
        <begin position="379"/>
        <end position="390"/>
    </location>
</feature>
<dbReference type="PROSITE" id="PS00108">
    <property type="entry name" value="PROTEIN_KINASE_ST"/>
    <property type="match status" value="1"/>
</dbReference>
<dbReference type="GO" id="GO:0035556">
    <property type="term" value="P:intracellular signal transduction"/>
    <property type="evidence" value="ECO:0007669"/>
    <property type="project" value="TreeGrafter"/>
</dbReference>
<dbReference type="GO" id="GO:0005737">
    <property type="term" value="C:cytoplasm"/>
    <property type="evidence" value="ECO:0007669"/>
    <property type="project" value="TreeGrafter"/>
</dbReference>
<accession>A0AAN6M3K7</accession>
<feature type="region of interest" description="Disordered" evidence="4">
    <location>
        <begin position="313"/>
        <end position="336"/>
    </location>
</feature>
<dbReference type="GO" id="GO:0000226">
    <property type="term" value="P:microtubule cytoskeleton organization"/>
    <property type="evidence" value="ECO:0007669"/>
    <property type="project" value="TreeGrafter"/>
</dbReference>
<keyword evidence="7" id="KW-1185">Reference proteome</keyword>
<comment type="caution">
    <text evidence="6">The sequence shown here is derived from an EMBL/GenBank/DDBJ whole genome shotgun (WGS) entry which is preliminary data.</text>
</comment>
<protein>
    <recommendedName>
        <fullName evidence="5">Protein kinase domain-containing protein</fullName>
    </recommendedName>
</protein>
<feature type="region of interest" description="Disordered" evidence="4">
    <location>
        <begin position="375"/>
        <end position="465"/>
    </location>
</feature>
<dbReference type="PANTHER" id="PTHR24346">
    <property type="entry name" value="MAP/MICROTUBULE AFFINITY-REGULATING KINASE"/>
    <property type="match status" value="1"/>
</dbReference>
<dbReference type="Proteomes" id="UP001280581">
    <property type="component" value="Unassembled WGS sequence"/>
</dbReference>
<dbReference type="Pfam" id="PF00069">
    <property type="entry name" value="Pkinase"/>
    <property type="match status" value="1"/>
</dbReference>
<feature type="binding site" evidence="3">
    <location>
        <position position="534"/>
    </location>
    <ligand>
        <name>ATP</name>
        <dbReference type="ChEBI" id="CHEBI:30616"/>
    </ligand>
</feature>
<feature type="compositionally biased region" description="Basic and acidic residues" evidence="4">
    <location>
        <begin position="327"/>
        <end position="336"/>
    </location>
</feature>
<feature type="domain" description="Protein kinase" evidence="5">
    <location>
        <begin position="499"/>
        <end position="801"/>
    </location>
</feature>
<dbReference type="InterPro" id="IPR008271">
    <property type="entry name" value="Ser/Thr_kinase_AS"/>
</dbReference>
<dbReference type="SUPFAM" id="SSF56112">
    <property type="entry name" value="Protein kinase-like (PK-like)"/>
    <property type="match status" value="1"/>
</dbReference>
<dbReference type="Gene3D" id="1.10.510.10">
    <property type="entry name" value="Transferase(Phosphotransferase) domain 1"/>
    <property type="match status" value="1"/>
</dbReference>
<evidence type="ECO:0000256" key="2">
    <source>
        <dbReference type="ARBA" id="ARBA00022840"/>
    </source>
</evidence>
<dbReference type="PROSITE" id="PS00107">
    <property type="entry name" value="PROTEIN_KINASE_ATP"/>
    <property type="match status" value="1"/>
</dbReference>
<dbReference type="InterPro" id="IPR000719">
    <property type="entry name" value="Prot_kinase_dom"/>
</dbReference>
<organism evidence="6 7">
    <name type="scientific">Pseudopithomyces chartarum</name>
    <dbReference type="NCBI Taxonomy" id="1892770"/>
    <lineage>
        <taxon>Eukaryota</taxon>
        <taxon>Fungi</taxon>
        <taxon>Dikarya</taxon>
        <taxon>Ascomycota</taxon>
        <taxon>Pezizomycotina</taxon>
        <taxon>Dothideomycetes</taxon>
        <taxon>Pleosporomycetidae</taxon>
        <taxon>Pleosporales</taxon>
        <taxon>Massarineae</taxon>
        <taxon>Didymosphaeriaceae</taxon>
        <taxon>Pseudopithomyces</taxon>
    </lineage>
</organism>
<evidence type="ECO:0000313" key="7">
    <source>
        <dbReference type="Proteomes" id="UP001280581"/>
    </source>
</evidence>
<reference evidence="6 7" key="1">
    <citation type="submission" date="2021-02" db="EMBL/GenBank/DDBJ databases">
        <title>Genome assembly of Pseudopithomyces chartarum.</title>
        <authorList>
            <person name="Jauregui R."/>
            <person name="Singh J."/>
            <person name="Voisey C."/>
        </authorList>
    </citation>
    <scope>NUCLEOTIDE SEQUENCE [LARGE SCALE GENOMIC DNA]</scope>
    <source>
        <strain evidence="6 7">AGR01</strain>
    </source>
</reference>